<dbReference type="Gene3D" id="2.40.10.220">
    <property type="entry name" value="predicted glycosyltransferase like domains"/>
    <property type="match status" value="1"/>
</dbReference>
<dbReference type="InterPro" id="IPR009875">
    <property type="entry name" value="PilZ_domain"/>
</dbReference>
<dbReference type="EMBL" id="JAGQHS010000004">
    <property type="protein sequence ID" value="MCA9754455.1"/>
    <property type="molecule type" value="Genomic_DNA"/>
</dbReference>
<comment type="caution">
    <text evidence="2">The sequence shown here is derived from an EMBL/GenBank/DDBJ whole genome shotgun (WGS) entry which is preliminary data.</text>
</comment>
<reference evidence="2" key="1">
    <citation type="submission" date="2020-04" db="EMBL/GenBank/DDBJ databases">
        <authorList>
            <person name="Zhang T."/>
        </authorList>
    </citation>
    <scope>NUCLEOTIDE SEQUENCE</scope>
    <source>
        <strain evidence="2">HKST-UBA02</strain>
    </source>
</reference>
<evidence type="ECO:0000313" key="2">
    <source>
        <dbReference type="EMBL" id="MCA9754455.1"/>
    </source>
</evidence>
<organism evidence="2 3">
    <name type="scientific">Eiseniibacteriota bacterium</name>
    <dbReference type="NCBI Taxonomy" id="2212470"/>
    <lineage>
        <taxon>Bacteria</taxon>
        <taxon>Candidatus Eiseniibacteriota</taxon>
    </lineage>
</organism>
<reference evidence="2" key="2">
    <citation type="journal article" date="2021" name="Microbiome">
        <title>Successional dynamics and alternative stable states in a saline activated sludge microbial community over 9 years.</title>
        <authorList>
            <person name="Wang Y."/>
            <person name="Ye J."/>
            <person name="Ju F."/>
            <person name="Liu L."/>
            <person name="Boyd J.A."/>
            <person name="Deng Y."/>
            <person name="Parks D.H."/>
            <person name="Jiang X."/>
            <person name="Yin X."/>
            <person name="Woodcroft B.J."/>
            <person name="Tyson G.W."/>
            <person name="Hugenholtz P."/>
            <person name="Polz M.F."/>
            <person name="Zhang T."/>
        </authorList>
    </citation>
    <scope>NUCLEOTIDE SEQUENCE</scope>
    <source>
        <strain evidence="2">HKST-UBA02</strain>
    </source>
</reference>
<dbReference type="Proteomes" id="UP000739538">
    <property type="component" value="Unassembled WGS sequence"/>
</dbReference>
<sequence>MSSVITPESAELRNILPVGSEVVLEWNAAFRVRGRIEAYSSEAAARADVRIEPEEPNPGEGTTVSLRMAADEARAWAGAVHNVDQGLVSLDLHPDPGNSRSYFRMSIRLSLRIFVGSDERGVTTAQTIARLIELSGGGCRFVAAPDMLEPGSVYDATLQLEDDRTPLTVRLKTLRSSPHADGLEFSASFLDLKEPDRQRILRRLFEEYRHLRRPESP</sequence>
<gene>
    <name evidence="2" type="ORF">KDA27_01530</name>
</gene>
<dbReference type="AlphaFoldDB" id="A0A956NB98"/>
<protein>
    <submittedName>
        <fullName evidence="2">PilZ domain-containing protein</fullName>
    </submittedName>
</protein>
<dbReference type="Pfam" id="PF07238">
    <property type="entry name" value="PilZ"/>
    <property type="match status" value="1"/>
</dbReference>
<feature type="domain" description="PilZ" evidence="1">
    <location>
        <begin position="99"/>
        <end position="205"/>
    </location>
</feature>
<dbReference type="GO" id="GO:0035438">
    <property type="term" value="F:cyclic-di-GMP binding"/>
    <property type="evidence" value="ECO:0007669"/>
    <property type="project" value="InterPro"/>
</dbReference>
<accession>A0A956NB98</accession>
<evidence type="ECO:0000259" key="1">
    <source>
        <dbReference type="Pfam" id="PF07238"/>
    </source>
</evidence>
<name>A0A956NB98_UNCEI</name>
<evidence type="ECO:0000313" key="3">
    <source>
        <dbReference type="Proteomes" id="UP000739538"/>
    </source>
</evidence>
<proteinExistence type="predicted"/>